<keyword evidence="1" id="KW-0175">Coiled coil</keyword>
<reference evidence="4" key="1">
    <citation type="journal article" date="2005" name="Nature">
        <title>The map-based sequence of the rice genome.</title>
        <authorList>
            <consortium name="International rice genome sequencing project (IRGSP)"/>
            <person name="Matsumoto T."/>
            <person name="Wu J."/>
            <person name="Kanamori H."/>
            <person name="Katayose Y."/>
            <person name="Fujisawa M."/>
            <person name="Namiki N."/>
            <person name="Mizuno H."/>
            <person name="Yamamoto K."/>
            <person name="Antonio B.A."/>
            <person name="Baba T."/>
            <person name="Sakata K."/>
            <person name="Nagamura Y."/>
            <person name="Aoki H."/>
            <person name="Arikawa K."/>
            <person name="Arita K."/>
            <person name="Bito T."/>
            <person name="Chiden Y."/>
            <person name="Fujitsuka N."/>
            <person name="Fukunaka R."/>
            <person name="Hamada M."/>
            <person name="Harada C."/>
            <person name="Hayashi A."/>
            <person name="Hijishita S."/>
            <person name="Honda M."/>
            <person name="Hosokawa S."/>
            <person name="Ichikawa Y."/>
            <person name="Idonuma A."/>
            <person name="Iijima M."/>
            <person name="Ikeda M."/>
            <person name="Ikeno M."/>
            <person name="Ito K."/>
            <person name="Ito S."/>
            <person name="Ito T."/>
            <person name="Ito Y."/>
            <person name="Ito Y."/>
            <person name="Iwabuchi A."/>
            <person name="Kamiya K."/>
            <person name="Karasawa W."/>
            <person name="Kurita K."/>
            <person name="Katagiri S."/>
            <person name="Kikuta A."/>
            <person name="Kobayashi H."/>
            <person name="Kobayashi N."/>
            <person name="Machita K."/>
            <person name="Maehara T."/>
            <person name="Masukawa M."/>
            <person name="Mizubayashi T."/>
            <person name="Mukai Y."/>
            <person name="Nagasaki H."/>
            <person name="Nagata Y."/>
            <person name="Naito S."/>
            <person name="Nakashima M."/>
            <person name="Nakama Y."/>
            <person name="Nakamichi Y."/>
            <person name="Nakamura M."/>
            <person name="Meguro A."/>
            <person name="Negishi M."/>
            <person name="Ohta I."/>
            <person name="Ohta T."/>
            <person name="Okamoto M."/>
            <person name="Ono N."/>
            <person name="Saji S."/>
            <person name="Sakaguchi M."/>
            <person name="Sakai K."/>
            <person name="Shibata M."/>
            <person name="Shimokawa T."/>
            <person name="Song J."/>
            <person name="Takazaki Y."/>
            <person name="Terasawa K."/>
            <person name="Tsugane M."/>
            <person name="Tsuji K."/>
            <person name="Ueda S."/>
            <person name="Waki K."/>
            <person name="Yamagata H."/>
            <person name="Yamamoto M."/>
            <person name="Yamamoto S."/>
            <person name="Yamane H."/>
            <person name="Yoshiki S."/>
            <person name="Yoshihara R."/>
            <person name="Yukawa K."/>
            <person name="Zhong H."/>
            <person name="Yano M."/>
            <person name="Yuan Q."/>
            <person name="Ouyang S."/>
            <person name="Liu J."/>
            <person name="Jones K.M."/>
            <person name="Gansberger K."/>
            <person name="Moffat K."/>
            <person name="Hill J."/>
            <person name="Bera J."/>
            <person name="Fadrosh D."/>
            <person name="Jin S."/>
            <person name="Johri S."/>
            <person name="Kim M."/>
            <person name="Overton L."/>
            <person name="Reardon M."/>
            <person name="Tsitrin T."/>
            <person name="Vuong H."/>
            <person name="Weaver B."/>
            <person name="Ciecko A."/>
            <person name="Tallon L."/>
            <person name="Jackson J."/>
            <person name="Pai G."/>
            <person name="Aken S.V."/>
            <person name="Utterback T."/>
            <person name="Reidmuller S."/>
            <person name="Feldblyum T."/>
            <person name="Hsiao J."/>
            <person name="Zismann V."/>
            <person name="Iobst S."/>
            <person name="de Vazeille A.R."/>
            <person name="Buell C.R."/>
            <person name="Ying K."/>
            <person name="Li Y."/>
            <person name="Lu T."/>
            <person name="Huang Y."/>
            <person name="Zhao Q."/>
            <person name="Feng Q."/>
            <person name="Zhang L."/>
            <person name="Zhu J."/>
            <person name="Weng Q."/>
            <person name="Mu J."/>
            <person name="Lu Y."/>
            <person name="Fan D."/>
            <person name="Liu Y."/>
            <person name="Guan J."/>
            <person name="Zhang Y."/>
            <person name="Yu S."/>
            <person name="Liu X."/>
            <person name="Zhang Y."/>
            <person name="Hong G."/>
            <person name="Han B."/>
            <person name="Choisne N."/>
            <person name="Demange N."/>
            <person name="Orjeda G."/>
            <person name="Samain S."/>
            <person name="Cattolico L."/>
            <person name="Pelletier E."/>
            <person name="Couloux A."/>
            <person name="Segurens B."/>
            <person name="Wincker P."/>
            <person name="D'Hont A."/>
            <person name="Scarpelli C."/>
            <person name="Weissenbach J."/>
            <person name="Salanoubat M."/>
            <person name="Quetier F."/>
            <person name="Yu Y."/>
            <person name="Kim H.R."/>
            <person name="Rambo T."/>
            <person name="Currie J."/>
            <person name="Collura K."/>
            <person name="Luo M."/>
            <person name="Yang T."/>
            <person name="Ammiraju J.S.S."/>
            <person name="Engler F."/>
            <person name="Soderlund C."/>
            <person name="Wing R.A."/>
            <person name="Palmer L.E."/>
            <person name="de la Bastide M."/>
            <person name="Spiegel L."/>
            <person name="Nascimento L."/>
            <person name="Zutavern T."/>
            <person name="O'Shaughnessy A."/>
            <person name="Dike S."/>
            <person name="Dedhia N."/>
            <person name="Preston R."/>
            <person name="Balija V."/>
            <person name="McCombie W.R."/>
            <person name="Chow T."/>
            <person name="Chen H."/>
            <person name="Chung M."/>
            <person name="Chen C."/>
            <person name="Shaw J."/>
            <person name="Wu H."/>
            <person name="Hsiao K."/>
            <person name="Chao Y."/>
            <person name="Chu M."/>
            <person name="Cheng C."/>
            <person name="Hour A."/>
            <person name="Lee P."/>
            <person name="Lin S."/>
            <person name="Lin Y."/>
            <person name="Liou J."/>
            <person name="Liu S."/>
            <person name="Hsing Y."/>
            <person name="Raghuvanshi S."/>
            <person name="Mohanty A."/>
            <person name="Bharti A.K."/>
            <person name="Gaur A."/>
            <person name="Gupta V."/>
            <person name="Kumar D."/>
            <person name="Ravi V."/>
            <person name="Vij S."/>
            <person name="Kapur A."/>
            <person name="Khurana P."/>
            <person name="Khurana P."/>
            <person name="Khurana J.P."/>
            <person name="Tyagi A.K."/>
            <person name="Gaikwad K."/>
            <person name="Singh A."/>
            <person name="Dalal V."/>
            <person name="Srivastava S."/>
            <person name="Dixit A."/>
            <person name="Pal A.K."/>
            <person name="Ghazi I.A."/>
            <person name="Yadav M."/>
            <person name="Pandit A."/>
            <person name="Bhargava A."/>
            <person name="Sureshbabu K."/>
            <person name="Batra K."/>
            <person name="Sharma T.R."/>
            <person name="Mohapatra T."/>
            <person name="Singh N.K."/>
            <person name="Messing J."/>
            <person name="Nelson A.B."/>
            <person name="Fuks G."/>
            <person name="Kavchok S."/>
            <person name="Keizer G."/>
            <person name="Linton E."/>
            <person name="Llaca V."/>
            <person name="Song R."/>
            <person name="Tanyolac B."/>
            <person name="Young S."/>
            <person name="Ho-Il K."/>
            <person name="Hahn J.H."/>
            <person name="Sangsakoo G."/>
            <person name="Vanavichit A."/>
            <person name="de Mattos Luiz.A.T."/>
            <person name="Zimmer P.D."/>
            <person name="Malone G."/>
            <person name="Dellagostin O."/>
            <person name="de Oliveira A.C."/>
            <person name="Bevan M."/>
            <person name="Bancroft I."/>
            <person name="Minx P."/>
            <person name="Cordum H."/>
            <person name="Wilson R."/>
            <person name="Cheng Z."/>
            <person name="Jin W."/>
            <person name="Jiang J."/>
            <person name="Leong S.A."/>
            <person name="Iwama H."/>
            <person name="Gojobori T."/>
            <person name="Itoh T."/>
            <person name="Niimura Y."/>
            <person name="Fujii Y."/>
            <person name="Habara T."/>
            <person name="Sakai H."/>
            <person name="Sato Y."/>
            <person name="Wilson G."/>
            <person name="Kumar K."/>
            <person name="McCouch S."/>
            <person name="Juretic N."/>
            <person name="Hoen D."/>
            <person name="Wright S."/>
            <person name="Bruskiewich R."/>
            <person name="Bureau T."/>
            <person name="Miyao A."/>
            <person name="Hirochika H."/>
            <person name="Nishikawa T."/>
            <person name="Kadowaki K."/>
            <person name="Sugiura M."/>
            <person name="Burr B."/>
            <person name="Sasaki T."/>
        </authorList>
    </citation>
    <scope>NUCLEOTIDE SEQUENCE [LARGE SCALE GENOMIC DNA]</scope>
    <source>
        <strain evidence="4">cv. Nipponbare</strain>
    </source>
</reference>
<name>Q75IS0_ORYSJ</name>
<evidence type="ECO:0000256" key="1">
    <source>
        <dbReference type="SAM" id="Coils"/>
    </source>
</evidence>
<gene>
    <name evidence="3" type="primary">OSJNBb0099P06.3</name>
</gene>
<dbReference type="EMBL" id="AC124144">
    <property type="protein sequence ID" value="AAT07652.1"/>
    <property type="molecule type" value="Genomic_DNA"/>
</dbReference>
<organism evidence="3 4">
    <name type="scientific">Oryza sativa subsp. japonica</name>
    <name type="common">Rice</name>
    <dbReference type="NCBI Taxonomy" id="39947"/>
    <lineage>
        <taxon>Eukaryota</taxon>
        <taxon>Viridiplantae</taxon>
        <taxon>Streptophyta</taxon>
        <taxon>Embryophyta</taxon>
        <taxon>Tracheophyta</taxon>
        <taxon>Spermatophyta</taxon>
        <taxon>Magnoliopsida</taxon>
        <taxon>Liliopsida</taxon>
        <taxon>Poales</taxon>
        <taxon>Poaceae</taxon>
        <taxon>BOP clade</taxon>
        <taxon>Oryzoideae</taxon>
        <taxon>Oryzeae</taxon>
        <taxon>Oryzinae</taxon>
        <taxon>Oryza</taxon>
        <taxon>Oryza sativa</taxon>
    </lineage>
</organism>
<protein>
    <submittedName>
        <fullName evidence="3">Uncharacterized protein</fullName>
    </submittedName>
</protein>
<dbReference type="PANTHER" id="PTHR34121:SF4">
    <property type="entry name" value="OS05G0162200 PROTEIN"/>
    <property type="match status" value="1"/>
</dbReference>
<dbReference type="AlphaFoldDB" id="Q75IS0"/>
<dbReference type="Proteomes" id="UP000000763">
    <property type="component" value="Chromosome 5"/>
</dbReference>
<evidence type="ECO:0000313" key="4">
    <source>
        <dbReference type="Proteomes" id="UP000000763"/>
    </source>
</evidence>
<feature type="region of interest" description="Disordered" evidence="2">
    <location>
        <begin position="717"/>
        <end position="798"/>
    </location>
</feature>
<feature type="compositionally biased region" description="Acidic residues" evidence="2">
    <location>
        <begin position="788"/>
        <end position="798"/>
    </location>
</feature>
<proteinExistence type="predicted"/>
<evidence type="ECO:0000256" key="2">
    <source>
        <dbReference type="SAM" id="MobiDB-lite"/>
    </source>
</evidence>
<feature type="coiled-coil region" evidence="1">
    <location>
        <begin position="478"/>
        <end position="530"/>
    </location>
</feature>
<dbReference type="PANTHER" id="PTHR34121">
    <property type="entry name" value="MYOSIN-11"/>
    <property type="match status" value="1"/>
</dbReference>
<sequence>MSSWLRSAVSRAGRSGVARAVRGYADAVAHHAGQAVADILQDRTFSEIAISLNGLAKVIALSLIEKAALLIHRYRTPTMRYHRPSDANTDRGGGPRGKAVSLFEIARAHAVKRDRCSIATVGHAASHNNGLVDTKRDTARALAVSKSETALLRGPPPRSGFASDDRRYRIAGVRDQAALVLLECGTNGLALPLFQLDYKSFKKTVARLEEAAVSCRGGERVELLRRWLGALQDIEAELSGSDLKDPEDRDPSSETDISKAPLALFYDADIEGGPMNFRDVFLYSQALEGITLSMVLEAPSEEEVSLLLEIFGLCLTGGKEVNKKIMDTVQDLAKALSNYKDEVLVKREELLEYTQSVISGLKRNADIMRIDAETLELWKKLDEKEKSRAQITEDQDKSSGNISVENIESGRTCTEEEVNITWRLSGDPFSEGRLMSYSSFYKFLSFEVEMQSFTFLKLLIWRQKEDALNFRVKKENEVSTVEKEVLDEIAELEKQRDELEAQLKKVNISLNAAAGRLKKTREERDQFDEANNQIIFKLKTKEDDLSKSIASCNVEANVVKTWINFLEDTWQLQSTYNEQKEKKTCDELERCVSSFLKLTKHHLSVFKEVLSPSIESIRTYVDNLVVLNSREETKQDEDDEASEKTNPRISLEEEYLETEKKIIIALSIADHIKKLFYSEQWANSRRDDPEVKNLIAEIEKLRGEFESIERPMLSIEANKSKPLPEERSELSPSPIQAPATPKAAHVDSPKSPMKPEQHLNPDNELANLGAELGSEDRDFSGEEINGWEFDELEEDLKN</sequence>
<reference evidence="4" key="2">
    <citation type="journal article" date="2008" name="Nucleic Acids Res.">
        <title>The rice annotation project database (RAP-DB): 2008 update.</title>
        <authorList>
            <consortium name="The rice annotation project (RAP)"/>
        </authorList>
    </citation>
    <scope>GENOME REANNOTATION</scope>
    <source>
        <strain evidence="4">cv. Nipponbare</strain>
    </source>
</reference>
<accession>Q75IS0</accession>
<evidence type="ECO:0000313" key="3">
    <source>
        <dbReference type="EMBL" id="AAT07652.1"/>
    </source>
</evidence>
<feature type="compositionally biased region" description="Basic and acidic residues" evidence="2">
    <location>
        <begin position="744"/>
        <end position="761"/>
    </location>
</feature>
<feature type="compositionally biased region" description="Basic and acidic residues" evidence="2">
    <location>
        <begin position="718"/>
        <end position="729"/>
    </location>
</feature>